<dbReference type="AlphaFoldDB" id="A0A815WYW6"/>
<dbReference type="InterPro" id="IPR002110">
    <property type="entry name" value="Ankyrin_rpt"/>
</dbReference>
<dbReference type="Pfam" id="PF12796">
    <property type="entry name" value="Ank_2"/>
    <property type="match status" value="1"/>
</dbReference>
<evidence type="ECO:0000313" key="4">
    <source>
        <dbReference type="EMBL" id="CAF1547014.1"/>
    </source>
</evidence>
<evidence type="ECO:0000313" key="5">
    <source>
        <dbReference type="Proteomes" id="UP000663845"/>
    </source>
</evidence>
<keyword evidence="2 3" id="KW-0040">ANK repeat</keyword>
<evidence type="ECO:0008006" key="6">
    <source>
        <dbReference type="Google" id="ProtNLM"/>
    </source>
</evidence>
<dbReference type="GO" id="GO:0005737">
    <property type="term" value="C:cytoplasm"/>
    <property type="evidence" value="ECO:0007669"/>
    <property type="project" value="TreeGrafter"/>
</dbReference>
<dbReference type="InterPro" id="IPR036770">
    <property type="entry name" value="Ankyrin_rpt-contain_sf"/>
</dbReference>
<dbReference type="PANTHER" id="PTHR24198">
    <property type="entry name" value="ANKYRIN REPEAT AND PROTEIN KINASE DOMAIN-CONTAINING PROTEIN"/>
    <property type="match status" value="1"/>
</dbReference>
<accession>A0A815WYW6</accession>
<evidence type="ECO:0000256" key="2">
    <source>
        <dbReference type="ARBA" id="ARBA00023043"/>
    </source>
</evidence>
<evidence type="ECO:0000256" key="1">
    <source>
        <dbReference type="ARBA" id="ARBA00022737"/>
    </source>
</evidence>
<dbReference type="SMART" id="SM00248">
    <property type="entry name" value="ANK"/>
    <property type="match status" value="4"/>
</dbReference>
<evidence type="ECO:0000256" key="3">
    <source>
        <dbReference type="PROSITE-ProRule" id="PRU00023"/>
    </source>
</evidence>
<dbReference type="PROSITE" id="PS50297">
    <property type="entry name" value="ANK_REP_REGION"/>
    <property type="match status" value="1"/>
</dbReference>
<proteinExistence type="predicted"/>
<sequence length="210" mass="23411">MSNTLAITADVLGNTPLHTCAQVGNVYMAQLLFGYITGYNSSSYSPKFFKMSNHNADKRMQPESTIRHAHVLLTKKNKEKLTPLHVATQAGQLDVINEMLRYANASVINMCDDQQSTSLHMAAAKARCSRNDEDNKERPQCIASLVTRGIININALTIRRETPLHIACEYGSSKLVKQLIEFDCDLFATNVDSYNCLEVAIEANNEEVVR</sequence>
<keyword evidence="1" id="KW-0677">Repeat</keyword>
<dbReference type="EMBL" id="CAJNOG010004988">
    <property type="protein sequence ID" value="CAF1547014.1"/>
    <property type="molecule type" value="Genomic_DNA"/>
</dbReference>
<name>A0A815WYW6_9BILA</name>
<dbReference type="Proteomes" id="UP000663845">
    <property type="component" value="Unassembled WGS sequence"/>
</dbReference>
<dbReference type="PANTHER" id="PTHR24198:SF165">
    <property type="entry name" value="ANKYRIN REPEAT-CONTAINING PROTEIN-RELATED"/>
    <property type="match status" value="1"/>
</dbReference>
<gene>
    <name evidence="4" type="ORF">JYZ213_LOCUS46053</name>
</gene>
<reference evidence="4" key="1">
    <citation type="submission" date="2021-02" db="EMBL/GenBank/DDBJ databases">
        <authorList>
            <person name="Nowell W R."/>
        </authorList>
    </citation>
    <scope>NUCLEOTIDE SEQUENCE</scope>
</reference>
<dbReference type="Gene3D" id="1.25.40.20">
    <property type="entry name" value="Ankyrin repeat-containing domain"/>
    <property type="match status" value="2"/>
</dbReference>
<feature type="repeat" description="ANK" evidence="3">
    <location>
        <begin position="159"/>
        <end position="191"/>
    </location>
</feature>
<dbReference type="SUPFAM" id="SSF48403">
    <property type="entry name" value="Ankyrin repeat"/>
    <property type="match status" value="1"/>
</dbReference>
<feature type="non-terminal residue" evidence="4">
    <location>
        <position position="1"/>
    </location>
</feature>
<dbReference type="PROSITE" id="PS50088">
    <property type="entry name" value="ANK_REPEAT"/>
    <property type="match status" value="1"/>
</dbReference>
<comment type="caution">
    <text evidence="4">The sequence shown here is derived from an EMBL/GenBank/DDBJ whole genome shotgun (WGS) entry which is preliminary data.</text>
</comment>
<protein>
    <recommendedName>
        <fullName evidence="6">ANK_REP_REGION domain-containing protein</fullName>
    </recommendedName>
</protein>
<dbReference type="Pfam" id="PF00023">
    <property type="entry name" value="Ank"/>
    <property type="match status" value="2"/>
</dbReference>
<organism evidence="4 5">
    <name type="scientific">Adineta steineri</name>
    <dbReference type="NCBI Taxonomy" id="433720"/>
    <lineage>
        <taxon>Eukaryota</taxon>
        <taxon>Metazoa</taxon>
        <taxon>Spiralia</taxon>
        <taxon>Gnathifera</taxon>
        <taxon>Rotifera</taxon>
        <taxon>Eurotatoria</taxon>
        <taxon>Bdelloidea</taxon>
        <taxon>Adinetida</taxon>
        <taxon>Adinetidae</taxon>
        <taxon>Adineta</taxon>
    </lineage>
</organism>